<keyword evidence="2" id="KW-1185">Reference proteome</keyword>
<dbReference type="EMBL" id="WXYO01000003">
    <property type="protein sequence ID" value="NAS11931.1"/>
    <property type="molecule type" value="Genomic_DNA"/>
</dbReference>
<evidence type="ECO:0000313" key="2">
    <source>
        <dbReference type="Proteomes" id="UP000475249"/>
    </source>
</evidence>
<sequence>MKKIGIWLDKEKAHVIVINEKKEDFITVPSEMEFYNPKGGSRSKTRWGPQEVIAERTYLEREKQQMKKYFEKLVALLQDAEAIVLFGPADTCEKLGRFLKEDYPQLAPKLKGVFKQDSMTDNQVRAWVRDYYS</sequence>
<accession>A0A6L9EBI7</accession>
<protein>
    <recommendedName>
        <fullName evidence="3">Protein required for attachment to host cells</fullName>
    </recommendedName>
</protein>
<evidence type="ECO:0000313" key="1">
    <source>
        <dbReference type="EMBL" id="NAS11931.1"/>
    </source>
</evidence>
<dbReference type="RefSeq" id="WP_161434965.1">
    <property type="nucleotide sequence ID" value="NZ_WXYO01000003.1"/>
</dbReference>
<reference evidence="1 2" key="1">
    <citation type="submission" date="2020-01" db="EMBL/GenBank/DDBJ databases">
        <title>Bacteria diversity of Porities sp.</title>
        <authorList>
            <person name="Wang G."/>
        </authorList>
    </citation>
    <scope>NUCLEOTIDE SEQUENCE [LARGE SCALE GENOMIC DNA]</scope>
    <source>
        <strain evidence="1 2">R33</strain>
    </source>
</reference>
<name>A0A6L9EBI7_9FLAO</name>
<dbReference type="Proteomes" id="UP000475249">
    <property type="component" value="Unassembled WGS sequence"/>
</dbReference>
<dbReference type="AlphaFoldDB" id="A0A6L9EBI7"/>
<dbReference type="SUPFAM" id="SSF53137">
    <property type="entry name" value="Translational machinery components"/>
    <property type="match status" value="1"/>
</dbReference>
<proteinExistence type="predicted"/>
<evidence type="ECO:0008006" key="3">
    <source>
        <dbReference type="Google" id="ProtNLM"/>
    </source>
</evidence>
<comment type="caution">
    <text evidence="1">The sequence shown here is derived from an EMBL/GenBank/DDBJ whole genome shotgun (WGS) entry which is preliminary data.</text>
</comment>
<organism evidence="1 2">
    <name type="scientific">Poritiphilus flavus</name>
    <dbReference type="NCBI Taxonomy" id="2697053"/>
    <lineage>
        <taxon>Bacteria</taxon>
        <taxon>Pseudomonadati</taxon>
        <taxon>Bacteroidota</taxon>
        <taxon>Flavobacteriia</taxon>
        <taxon>Flavobacteriales</taxon>
        <taxon>Flavobacteriaceae</taxon>
        <taxon>Poritiphilus</taxon>
    </lineage>
</organism>
<gene>
    <name evidence="1" type="ORF">GTQ38_07965</name>
</gene>